<keyword evidence="1" id="KW-0175">Coiled coil</keyword>
<proteinExistence type="predicted"/>
<sequence length="263" mass="30161">MAHELDPSWLWGWLLDSIFTIDEPFDNKHYIIAFTTIYVLDKTLKAMGIVLVPTTILLGNCLVSLAVLIPSVLGLFILVLIPKIFRYVFESPLRPFFSTMWNVWEYIAIPSILTPLAMIRFGACQAIEILRAYLIATQDELYEITGTEFQYPDLPDGDITGIQPSDTGAERWMRQLVDEDNIRRQAQVLDEQNRIAEAENRRMEIENERKRIENERTGLVWEGLQSRGPSIKRASKQSTHPRNGSSETACSSQTWRGDISRKL</sequence>
<feature type="transmembrane region" description="Helical" evidence="3">
    <location>
        <begin position="56"/>
        <end position="82"/>
    </location>
</feature>
<accession>A0A9P7L501</accession>
<organism evidence="4 5">
    <name type="scientific">Fusarium xylarioides</name>
    <dbReference type="NCBI Taxonomy" id="221167"/>
    <lineage>
        <taxon>Eukaryota</taxon>
        <taxon>Fungi</taxon>
        <taxon>Dikarya</taxon>
        <taxon>Ascomycota</taxon>
        <taxon>Pezizomycotina</taxon>
        <taxon>Sordariomycetes</taxon>
        <taxon>Hypocreomycetidae</taxon>
        <taxon>Hypocreales</taxon>
        <taxon>Nectriaceae</taxon>
        <taxon>Fusarium</taxon>
        <taxon>Fusarium fujikuroi species complex</taxon>
    </lineage>
</organism>
<dbReference type="Proteomes" id="UP000750502">
    <property type="component" value="Unassembled WGS sequence"/>
</dbReference>
<dbReference type="OrthoDB" id="5102069at2759"/>
<keyword evidence="3" id="KW-0472">Membrane</keyword>
<dbReference type="EMBL" id="JADFTT010000234">
    <property type="protein sequence ID" value="KAG5764738.1"/>
    <property type="molecule type" value="Genomic_DNA"/>
</dbReference>
<feature type="region of interest" description="Disordered" evidence="2">
    <location>
        <begin position="223"/>
        <end position="263"/>
    </location>
</feature>
<evidence type="ECO:0000313" key="5">
    <source>
        <dbReference type="Proteomes" id="UP000750502"/>
    </source>
</evidence>
<keyword evidence="3" id="KW-1133">Transmembrane helix</keyword>
<name>A0A9P7L501_9HYPO</name>
<evidence type="ECO:0000256" key="2">
    <source>
        <dbReference type="SAM" id="MobiDB-lite"/>
    </source>
</evidence>
<feature type="coiled-coil region" evidence="1">
    <location>
        <begin position="179"/>
        <end position="215"/>
    </location>
</feature>
<feature type="transmembrane region" description="Helical" evidence="3">
    <location>
        <begin position="103"/>
        <end position="123"/>
    </location>
</feature>
<gene>
    <name evidence="4" type="ORF">H9Q72_007198</name>
</gene>
<keyword evidence="3" id="KW-0812">Transmembrane</keyword>
<evidence type="ECO:0000313" key="4">
    <source>
        <dbReference type="EMBL" id="KAG5764738.1"/>
    </source>
</evidence>
<feature type="compositionally biased region" description="Polar residues" evidence="2">
    <location>
        <begin position="236"/>
        <end position="255"/>
    </location>
</feature>
<reference evidence="4" key="1">
    <citation type="journal article" date="2020" name="bioRxiv">
        <title>Historical genomics reveals the evolutionary mechanisms behind multiple outbreaks of the host-specific coffee wilt pathogen Fusarium xylarioides.</title>
        <authorList>
            <person name="Peck D."/>
            <person name="Nowell R.W."/>
            <person name="Flood J."/>
            <person name="Ryan M.J."/>
            <person name="Barraclough T.G."/>
        </authorList>
    </citation>
    <scope>NUCLEOTIDE SEQUENCE</scope>
    <source>
        <strain evidence="4">IMI 127659i</strain>
    </source>
</reference>
<keyword evidence="5" id="KW-1185">Reference proteome</keyword>
<evidence type="ECO:0000256" key="1">
    <source>
        <dbReference type="SAM" id="Coils"/>
    </source>
</evidence>
<protein>
    <submittedName>
        <fullName evidence="4">Uncharacterized protein</fullName>
    </submittedName>
</protein>
<evidence type="ECO:0000256" key="3">
    <source>
        <dbReference type="SAM" id="Phobius"/>
    </source>
</evidence>
<reference evidence="4" key="2">
    <citation type="submission" date="2020-10" db="EMBL/GenBank/DDBJ databases">
        <authorList>
            <person name="Peck L.D."/>
            <person name="Nowell R.W."/>
            <person name="Flood J."/>
            <person name="Ryan M.J."/>
            <person name="Barraclough T.G."/>
        </authorList>
    </citation>
    <scope>NUCLEOTIDE SEQUENCE</scope>
    <source>
        <strain evidence="4">IMI 127659i</strain>
    </source>
</reference>
<dbReference type="AlphaFoldDB" id="A0A9P7L501"/>
<comment type="caution">
    <text evidence="4">The sequence shown here is derived from an EMBL/GenBank/DDBJ whole genome shotgun (WGS) entry which is preliminary data.</text>
</comment>